<feature type="binding site" evidence="8">
    <location>
        <position position="390"/>
    </location>
    <ligand>
        <name>phosphoenolpyruvate</name>
        <dbReference type="ChEBI" id="CHEBI:58702"/>
    </ligand>
</feature>
<name>A0A0A7RZT3_FRIPE</name>
<feature type="binding site" evidence="8">
    <location>
        <position position="415"/>
    </location>
    <ligand>
        <name>phosphoenolpyruvate</name>
        <dbReference type="ChEBI" id="CHEBI:58702"/>
    </ligand>
</feature>
<dbReference type="KEGG" id="fpp:FPB0191_00973"/>
<feature type="binding site" evidence="8">
    <location>
        <position position="175"/>
    </location>
    <ligand>
        <name>3-phosphoshikimate</name>
        <dbReference type="ChEBI" id="CHEBI:145989"/>
    </ligand>
</feature>
<feature type="binding site" evidence="8">
    <location>
        <position position="27"/>
    </location>
    <ligand>
        <name>3-phosphoshikimate</name>
        <dbReference type="ChEBI" id="CHEBI:145989"/>
    </ligand>
</feature>
<keyword evidence="3 8" id="KW-0963">Cytoplasm</keyword>
<evidence type="ECO:0000256" key="4">
    <source>
        <dbReference type="ARBA" id="ARBA00022605"/>
    </source>
</evidence>
<feature type="domain" description="Enolpyruvate transferase" evidence="9">
    <location>
        <begin position="12"/>
        <end position="423"/>
    </location>
</feature>
<evidence type="ECO:0000256" key="5">
    <source>
        <dbReference type="ARBA" id="ARBA00022679"/>
    </source>
</evidence>
<evidence type="ECO:0000256" key="6">
    <source>
        <dbReference type="ARBA" id="ARBA00023141"/>
    </source>
</evidence>
<keyword evidence="5 8" id="KW-0808">Transferase</keyword>
<feature type="binding site" evidence="8">
    <location>
        <position position="26"/>
    </location>
    <ligand>
        <name>phosphoenolpyruvate</name>
        <dbReference type="ChEBI" id="CHEBI:58702"/>
    </ligand>
</feature>
<dbReference type="GO" id="GO:0009073">
    <property type="term" value="P:aromatic amino acid family biosynthetic process"/>
    <property type="evidence" value="ECO:0007669"/>
    <property type="project" value="UniProtKB-KW"/>
</dbReference>
<dbReference type="GO" id="GO:0005737">
    <property type="term" value="C:cytoplasm"/>
    <property type="evidence" value="ECO:0007669"/>
    <property type="project" value="UniProtKB-SubCell"/>
</dbReference>
<dbReference type="Proteomes" id="UP000030901">
    <property type="component" value="Chromosome"/>
</dbReference>
<feature type="binding site" evidence="8">
    <location>
        <position position="31"/>
    </location>
    <ligand>
        <name>3-phosphoshikimate</name>
        <dbReference type="ChEBI" id="CHEBI:145989"/>
    </ligand>
</feature>
<comment type="pathway">
    <text evidence="1 8">Metabolic intermediate biosynthesis; chorismate biosynthesis; chorismate from D-erythrose 4-phosphate and phosphoenolpyruvate: step 6/7.</text>
</comment>
<dbReference type="CDD" id="cd01556">
    <property type="entry name" value="EPSP_synthase"/>
    <property type="match status" value="1"/>
</dbReference>
<dbReference type="EMBL" id="CP009056">
    <property type="protein sequence ID" value="AJA44799.1"/>
    <property type="molecule type" value="Genomic_DNA"/>
</dbReference>
<comment type="catalytic activity">
    <reaction evidence="7">
        <text>3-phosphoshikimate + phosphoenolpyruvate = 5-O-(1-carboxyvinyl)-3-phosphoshikimate + phosphate</text>
        <dbReference type="Rhea" id="RHEA:21256"/>
        <dbReference type="ChEBI" id="CHEBI:43474"/>
        <dbReference type="ChEBI" id="CHEBI:57701"/>
        <dbReference type="ChEBI" id="CHEBI:58702"/>
        <dbReference type="ChEBI" id="CHEBI:145989"/>
        <dbReference type="EC" id="2.5.1.19"/>
    </reaction>
    <physiologicalReaction direction="left-to-right" evidence="7">
        <dbReference type="Rhea" id="RHEA:21257"/>
    </physiologicalReaction>
</comment>
<evidence type="ECO:0000256" key="7">
    <source>
        <dbReference type="ARBA" id="ARBA00044633"/>
    </source>
</evidence>
<organism evidence="10 11">
    <name type="scientific">Frischella perrara</name>
    <dbReference type="NCBI Taxonomy" id="1267021"/>
    <lineage>
        <taxon>Bacteria</taxon>
        <taxon>Pseudomonadati</taxon>
        <taxon>Pseudomonadota</taxon>
        <taxon>Gammaproteobacteria</taxon>
        <taxon>Orbales</taxon>
        <taxon>Orbaceae</taxon>
        <taxon>Frischella</taxon>
    </lineage>
</organism>
<dbReference type="EC" id="2.5.1.19" evidence="8"/>
<dbReference type="InterPro" id="IPR036968">
    <property type="entry name" value="Enolpyruvate_Tfrase_sf"/>
</dbReference>
<comment type="similarity">
    <text evidence="2 8">Belongs to the EPSP synthase family.</text>
</comment>
<protein>
    <recommendedName>
        <fullName evidence="8">3-phosphoshikimate 1-carboxyvinyltransferase</fullName>
        <ecNumber evidence="8">2.5.1.19</ecNumber>
    </recommendedName>
    <alternativeName>
        <fullName evidence="8">5-enolpyruvylshikimate-3-phosphate synthase</fullName>
        <shortName evidence="8">EPSP synthase</shortName>
        <shortName evidence="8">EPSPS</shortName>
    </alternativeName>
</protein>
<dbReference type="NCBIfam" id="TIGR01356">
    <property type="entry name" value="aroA"/>
    <property type="match status" value="1"/>
</dbReference>
<evidence type="ECO:0000256" key="8">
    <source>
        <dbReference type="HAMAP-Rule" id="MF_00210"/>
    </source>
</evidence>
<feature type="binding site" evidence="8">
    <location>
        <position position="26"/>
    </location>
    <ligand>
        <name>3-phosphoshikimate</name>
        <dbReference type="ChEBI" id="CHEBI:145989"/>
    </ligand>
</feature>
<dbReference type="OrthoDB" id="9809920at2"/>
<feature type="active site" description="Proton acceptor" evidence="8">
    <location>
        <position position="317"/>
    </location>
</feature>
<comment type="function">
    <text evidence="8">Catalyzes the transfer of the enolpyruvyl moiety of phosphoenolpyruvate (PEP) to the 5-hydroxyl of shikimate-3-phosphate (S3P) to produce enolpyruvyl shikimate-3-phosphate and inorganic phosphate.</text>
</comment>
<dbReference type="PANTHER" id="PTHR21090">
    <property type="entry name" value="AROM/DEHYDROQUINATE SYNTHASE"/>
    <property type="match status" value="1"/>
</dbReference>
<dbReference type="PROSITE" id="PS00885">
    <property type="entry name" value="EPSP_SYNTHASE_2"/>
    <property type="match status" value="1"/>
</dbReference>
<feature type="binding site" evidence="8">
    <location>
        <position position="174"/>
    </location>
    <ligand>
        <name>3-phosphoshikimate</name>
        <dbReference type="ChEBI" id="CHEBI:145989"/>
    </ligand>
</feature>
<accession>A0A0A7RZT3</accession>
<feature type="binding site" evidence="8">
    <location>
        <position position="317"/>
    </location>
    <ligand>
        <name>3-phosphoshikimate</name>
        <dbReference type="ChEBI" id="CHEBI:145989"/>
    </ligand>
</feature>
<dbReference type="FunFam" id="3.65.10.10:FF:000003">
    <property type="entry name" value="3-phosphoshikimate 1-carboxyvinyltransferase"/>
    <property type="match status" value="1"/>
</dbReference>
<dbReference type="HOGENOM" id="CLU_024321_0_0_6"/>
<dbReference type="GO" id="GO:0009423">
    <property type="term" value="P:chorismate biosynthetic process"/>
    <property type="evidence" value="ECO:0007669"/>
    <property type="project" value="UniProtKB-UniRule"/>
</dbReference>
<feature type="binding site" evidence="8">
    <location>
        <position position="173"/>
    </location>
    <ligand>
        <name>3-phosphoshikimate</name>
        <dbReference type="ChEBI" id="CHEBI:145989"/>
    </ligand>
</feature>
<evidence type="ECO:0000256" key="3">
    <source>
        <dbReference type="ARBA" id="ARBA00022490"/>
    </source>
</evidence>
<reference evidence="10 11" key="1">
    <citation type="journal article" date="2014" name="Appl. Environ. Microbiol.">
        <title>Gut symbionts from distinct hosts exhibit genotoxic activity via divergent colibactin biosynthetic pathways.</title>
        <authorList>
            <person name="Engel P."/>
            <person name="Vizcaino M.I."/>
            <person name="Crawford J.M."/>
        </authorList>
    </citation>
    <scope>NUCLEOTIDE SEQUENCE [LARGE SCALE GENOMIC DNA]</scope>
    <source>
        <strain evidence="10 11">PEB0191</strain>
    </source>
</reference>
<gene>
    <name evidence="8" type="primary">aroA</name>
    <name evidence="10" type="ORF">FPB0191_00973</name>
</gene>
<dbReference type="STRING" id="1267021.FPB0191_00973"/>
<dbReference type="InterPro" id="IPR023193">
    <property type="entry name" value="EPSP_synthase_CS"/>
</dbReference>
<dbReference type="UniPathway" id="UPA00053">
    <property type="reaction ID" value="UER00089"/>
</dbReference>
<feature type="binding site" evidence="8">
    <location>
        <position position="201"/>
    </location>
    <ligand>
        <name>3-phosphoshikimate</name>
        <dbReference type="ChEBI" id="CHEBI:145989"/>
    </ligand>
</feature>
<dbReference type="RefSeq" id="WP_039104401.1">
    <property type="nucleotide sequence ID" value="NZ_CP009056.1"/>
</dbReference>
<proteinExistence type="inferred from homology"/>
<keyword evidence="11" id="KW-1185">Reference proteome</keyword>
<dbReference type="PANTHER" id="PTHR21090:SF5">
    <property type="entry name" value="PENTAFUNCTIONAL AROM POLYPEPTIDE"/>
    <property type="match status" value="1"/>
</dbReference>
<dbReference type="Gene3D" id="3.65.10.10">
    <property type="entry name" value="Enolpyruvate transferase domain"/>
    <property type="match status" value="2"/>
</dbReference>
<dbReference type="PIRSF" id="PIRSF000505">
    <property type="entry name" value="EPSPS"/>
    <property type="match status" value="1"/>
</dbReference>
<dbReference type="FunFam" id="3.65.10.10:FF:000004">
    <property type="entry name" value="3-phosphoshikimate 1-carboxyvinyltransferase"/>
    <property type="match status" value="1"/>
</dbReference>
<feature type="binding site" evidence="8">
    <location>
        <position position="344"/>
    </location>
    <ligand>
        <name>3-phosphoshikimate</name>
        <dbReference type="ChEBI" id="CHEBI:145989"/>
    </ligand>
</feature>
<feature type="binding site" evidence="8">
    <location>
        <position position="340"/>
    </location>
    <ligand>
        <name>3-phosphoshikimate</name>
        <dbReference type="ChEBI" id="CHEBI:145989"/>
    </ligand>
</feature>
<dbReference type="Pfam" id="PF00275">
    <property type="entry name" value="EPSP_synthase"/>
    <property type="match status" value="1"/>
</dbReference>
<keyword evidence="4 8" id="KW-0028">Amino-acid biosynthesis</keyword>
<comment type="subunit">
    <text evidence="8">Monomer.</text>
</comment>
<feature type="binding site" evidence="8">
    <location>
        <position position="100"/>
    </location>
    <ligand>
        <name>phosphoenolpyruvate</name>
        <dbReference type="ChEBI" id="CHEBI:58702"/>
    </ligand>
</feature>
<evidence type="ECO:0000313" key="10">
    <source>
        <dbReference type="EMBL" id="AJA44799.1"/>
    </source>
</evidence>
<evidence type="ECO:0000259" key="9">
    <source>
        <dbReference type="Pfam" id="PF00275"/>
    </source>
</evidence>
<sequence length="431" mass="46601">MADSNNAITLQPVKVFSGTINLPGSKSVSNRALLLAALSEGETRLTNLLDSDDVRYMLDALTALGVHYQLSDDRTICDITGVAGALNVDKPLELYLGNAGTAMRPLAAALCLGNNNIILTGEPRMKERPIKHLVDALRQGGAKIEYLENEGYPPLHLHGGFSGGSIQVDGSVSSQFLTALLMASPLAPKDTEITIIGDLVSKPYIDITINMMATFGVKVDNLNYQKFVIKGGQSYKSPKNYLVEGDASSASYFLAAAAIKGGTVRVTGIGKNSLQGDTQFAQVLEKMGATITMGDDYIECSKGELKGIDMDMNHIPDAAMTIATTALFAKGSTSIRNIYNWRVKETDRLVAMATELRKVGAEVEEGYDYITITPPAQLKHAEIDTYNDHRVAMCFSLVSLSDTSVTILDPKCTAKTFPTYFEQFARMSEIK</sequence>
<dbReference type="HAMAP" id="MF_00210">
    <property type="entry name" value="EPSP_synth"/>
    <property type="match status" value="1"/>
</dbReference>
<evidence type="ECO:0000313" key="11">
    <source>
        <dbReference type="Proteomes" id="UP000030901"/>
    </source>
</evidence>
<dbReference type="InterPro" id="IPR013792">
    <property type="entry name" value="RNA3'P_cycl/enolpyr_Trfase_a/b"/>
</dbReference>
<dbReference type="AlphaFoldDB" id="A0A0A7RZT3"/>
<dbReference type="SUPFAM" id="SSF55205">
    <property type="entry name" value="EPT/RTPC-like"/>
    <property type="match status" value="1"/>
</dbReference>
<feature type="binding site" evidence="8">
    <location>
        <position position="175"/>
    </location>
    <ligand>
        <name>phosphoenolpyruvate</name>
        <dbReference type="ChEBI" id="CHEBI:58702"/>
    </ligand>
</feature>
<dbReference type="GO" id="GO:0003866">
    <property type="term" value="F:3-phosphoshikimate 1-carboxyvinyltransferase activity"/>
    <property type="evidence" value="ECO:0007669"/>
    <property type="project" value="UniProtKB-UniRule"/>
</dbReference>
<feature type="binding site" evidence="8">
    <location>
        <position position="348"/>
    </location>
    <ligand>
        <name>phosphoenolpyruvate</name>
        <dbReference type="ChEBI" id="CHEBI:58702"/>
    </ligand>
</feature>
<dbReference type="InterPro" id="IPR006264">
    <property type="entry name" value="EPSP_synthase"/>
</dbReference>
<keyword evidence="6 8" id="KW-0057">Aromatic amino acid biosynthesis</keyword>
<feature type="binding site" evidence="8">
    <location>
        <position position="128"/>
    </location>
    <ligand>
        <name>phosphoenolpyruvate</name>
        <dbReference type="ChEBI" id="CHEBI:58702"/>
    </ligand>
</feature>
<dbReference type="PROSITE" id="PS00104">
    <property type="entry name" value="EPSP_SYNTHASE_1"/>
    <property type="match status" value="1"/>
</dbReference>
<comment type="subcellular location">
    <subcellularLocation>
        <location evidence="8">Cytoplasm</location>
    </subcellularLocation>
</comment>
<dbReference type="GO" id="GO:0008652">
    <property type="term" value="P:amino acid biosynthetic process"/>
    <property type="evidence" value="ECO:0007669"/>
    <property type="project" value="UniProtKB-KW"/>
</dbReference>
<evidence type="ECO:0000256" key="1">
    <source>
        <dbReference type="ARBA" id="ARBA00004811"/>
    </source>
</evidence>
<dbReference type="InterPro" id="IPR001986">
    <property type="entry name" value="Enolpyruvate_Tfrase_dom"/>
</dbReference>
<evidence type="ECO:0000256" key="2">
    <source>
        <dbReference type="ARBA" id="ARBA00009948"/>
    </source>
</evidence>